<dbReference type="SUPFAM" id="SSF56436">
    <property type="entry name" value="C-type lectin-like"/>
    <property type="match status" value="1"/>
</dbReference>
<protein>
    <recommendedName>
        <fullName evidence="2">C-type lectin domain-containing protein</fullName>
    </recommendedName>
</protein>
<dbReference type="Pfam" id="PF00059">
    <property type="entry name" value="Lectin_C"/>
    <property type="match status" value="1"/>
</dbReference>
<evidence type="ECO:0000313" key="4">
    <source>
        <dbReference type="Proteomes" id="UP000677054"/>
    </source>
</evidence>
<dbReference type="InterPro" id="IPR018378">
    <property type="entry name" value="C-type_lectin_CS"/>
</dbReference>
<dbReference type="InterPro" id="IPR050801">
    <property type="entry name" value="Ca-Dep_Lectins_ImmuneDev"/>
</dbReference>
<keyword evidence="1" id="KW-1015">Disulfide bond</keyword>
<evidence type="ECO:0000313" key="3">
    <source>
        <dbReference type="EMBL" id="CAD7251574.1"/>
    </source>
</evidence>
<feature type="domain" description="C-type lectin" evidence="2">
    <location>
        <begin position="15"/>
        <end position="145"/>
    </location>
</feature>
<evidence type="ECO:0000256" key="1">
    <source>
        <dbReference type="ARBA" id="ARBA00023157"/>
    </source>
</evidence>
<name>A0A7R9ACE5_9CRUS</name>
<dbReference type="InterPro" id="IPR016186">
    <property type="entry name" value="C-type_lectin-like/link_sf"/>
</dbReference>
<dbReference type="EMBL" id="LR903161">
    <property type="protein sequence ID" value="CAD7251574.1"/>
    <property type="molecule type" value="Genomic_DNA"/>
</dbReference>
<dbReference type="Proteomes" id="UP000677054">
    <property type="component" value="Unassembled WGS sequence"/>
</dbReference>
<dbReference type="PANTHER" id="PTHR22801">
    <property type="entry name" value="LITHOSTATHINE"/>
    <property type="match status" value="1"/>
</dbReference>
<dbReference type="Gene3D" id="3.10.100.10">
    <property type="entry name" value="Mannose-Binding Protein A, subunit A"/>
    <property type="match status" value="1"/>
</dbReference>
<dbReference type="OrthoDB" id="6162106at2759"/>
<dbReference type="InterPro" id="IPR016187">
    <property type="entry name" value="CTDL_fold"/>
</dbReference>
<organism evidence="3">
    <name type="scientific">Darwinula stevensoni</name>
    <dbReference type="NCBI Taxonomy" id="69355"/>
    <lineage>
        <taxon>Eukaryota</taxon>
        <taxon>Metazoa</taxon>
        <taxon>Ecdysozoa</taxon>
        <taxon>Arthropoda</taxon>
        <taxon>Crustacea</taxon>
        <taxon>Oligostraca</taxon>
        <taxon>Ostracoda</taxon>
        <taxon>Podocopa</taxon>
        <taxon>Podocopida</taxon>
        <taxon>Darwinulocopina</taxon>
        <taxon>Darwinuloidea</taxon>
        <taxon>Darwinulidae</taxon>
        <taxon>Darwinula</taxon>
    </lineage>
</organism>
<evidence type="ECO:0000259" key="2">
    <source>
        <dbReference type="PROSITE" id="PS50041"/>
    </source>
</evidence>
<dbReference type="CDD" id="cd00037">
    <property type="entry name" value="CLECT"/>
    <property type="match status" value="1"/>
</dbReference>
<dbReference type="PROSITE" id="PS00615">
    <property type="entry name" value="C_TYPE_LECTIN_1"/>
    <property type="match status" value="1"/>
</dbReference>
<dbReference type="PANTHER" id="PTHR22801:SF63">
    <property type="entry name" value="C-TYPE LECTIN DOMAIN-CONTAINING PROTEIN"/>
    <property type="match status" value="1"/>
</dbReference>
<reference evidence="3" key="1">
    <citation type="submission" date="2020-11" db="EMBL/GenBank/DDBJ databases">
        <authorList>
            <person name="Tran Van P."/>
        </authorList>
    </citation>
    <scope>NUCLEOTIDE SEQUENCE</scope>
</reference>
<dbReference type="PROSITE" id="PS50041">
    <property type="entry name" value="C_TYPE_LECTIN_2"/>
    <property type="match status" value="1"/>
</dbReference>
<dbReference type="InterPro" id="IPR001304">
    <property type="entry name" value="C-type_lectin-like"/>
</dbReference>
<dbReference type="EMBL" id="CAJPEV010003644">
    <property type="protein sequence ID" value="CAG0900237.1"/>
    <property type="molecule type" value="Genomic_DNA"/>
</dbReference>
<accession>A0A7R9ACE5</accession>
<gene>
    <name evidence="3" type="ORF">DSTB1V02_LOCUS11337</name>
</gene>
<dbReference type="AlphaFoldDB" id="A0A7R9ACE5"/>
<sequence>MPKTIAPKEFEFAIVTGKVHFLRAMGKGQYMKAKSTCQGEGLVHLVMDDRGQEWHDYVLQFMESHFPSQDKFWIGADDADWDDQFSWVDERLVADSMKTFWLPGEPHFKNRVVDERCVAMGKSPESPGGMWEDVACTKTLPITCEIRFP</sequence>
<keyword evidence="4" id="KW-1185">Reference proteome</keyword>
<proteinExistence type="predicted"/>
<dbReference type="SMART" id="SM00034">
    <property type="entry name" value="CLECT"/>
    <property type="match status" value="1"/>
</dbReference>